<proteinExistence type="predicted"/>
<dbReference type="InterPro" id="IPR029787">
    <property type="entry name" value="Nucleotide_cyclase"/>
</dbReference>
<dbReference type="PANTHER" id="PTHR44757:SF2">
    <property type="entry name" value="BIOFILM ARCHITECTURE MAINTENANCE PROTEIN MBAA"/>
    <property type="match status" value="1"/>
</dbReference>
<dbReference type="CDD" id="cd01948">
    <property type="entry name" value="EAL"/>
    <property type="match status" value="1"/>
</dbReference>
<dbReference type="InterPro" id="IPR035919">
    <property type="entry name" value="EAL_sf"/>
</dbReference>
<feature type="domain" description="GGDEF" evidence="2">
    <location>
        <begin position="160"/>
        <end position="293"/>
    </location>
</feature>
<evidence type="ECO:0000313" key="3">
    <source>
        <dbReference type="EMBL" id="MFC3711803.1"/>
    </source>
</evidence>
<dbReference type="Gene3D" id="3.20.20.450">
    <property type="entry name" value="EAL domain"/>
    <property type="match status" value="1"/>
</dbReference>
<accession>A0ABV7X9N2</accession>
<dbReference type="Gene3D" id="3.30.450.20">
    <property type="entry name" value="PAS domain"/>
    <property type="match status" value="1"/>
</dbReference>
<dbReference type="InterPro" id="IPR001633">
    <property type="entry name" value="EAL_dom"/>
</dbReference>
<dbReference type="PROSITE" id="PS50883">
    <property type="entry name" value="EAL"/>
    <property type="match status" value="1"/>
</dbReference>
<dbReference type="SUPFAM" id="SSF141868">
    <property type="entry name" value="EAL domain-like"/>
    <property type="match status" value="1"/>
</dbReference>
<organism evidence="3 4">
    <name type="scientific">Sphingoaurantiacus capsulatus</name>
    <dbReference type="NCBI Taxonomy" id="1771310"/>
    <lineage>
        <taxon>Bacteria</taxon>
        <taxon>Pseudomonadati</taxon>
        <taxon>Pseudomonadota</taxon>
        <taxon>Alphaproteobacteria</taxon>
        <taxon>Sphingomonadales</taxon>
        <taxon>Sphingosinicellaceae</taxon>
        <taxon>Sphingoaurantiacus</taxon>
    </lineage>
</organism>
<dbReference type="SMART" id="SM00052">
    <property type="entry name" value="EAL"/>
    <property type="match status" value="1"/>
</dbReference>
<comment type="caution">
    <text evidence="3">The sequence shown here is derived from an EMBL/GenBank/DDBJ whole genome shotgun (WGS) entry which is preliminary data.</text>
</comment>
<protein>
    <submittedName>
        <fullName evidence="3">Bifunctional diguanylate cyclase/phosphodiesterase</fullName>
    </submittedName>
</protein>
<dbReference type="PROSITE" id="PS50887">
    <property type="entry name" value="GGDEF"/>
    <property type="match status" value="1"/>
</dbReference>
<keyword evidence="4" id="KW-1185">Reference proteome</keyword>
<gene>
    <name evidence="3" type="ORF">ACFOMD_04425</name>
</gene>
<evidence type="ECO:0000259" key="1">
    <source>
        <dbReference type="PROSITE" id="PS50883"/>
    </source>
</evidence>
<name>A0ABV7X9N2_9SPHN</name>
<dbReference type="PANTHER" id="PTHR44757">
    <property type="entry name" value="DIGUANYLATE CYCLASE DGCP"/>
    <property type="match status" value="1"/>
</dbReference>
<dbReference type="Gene3D" id="3.30.70.270">
    <property type="match status" value="1"/>
</dbReference>
<dbReference type="Proteomes" id="UP001595615">
    <property type="component" value="Unassembled WGS sequence"/>
</dbReference>
<feature type="domain" description="EAL" evidence="1">
    <location>
        <begin position="302"/>
        <end position="557"/>
    </location>
</feature>
<evidence type="ECO:0000259" key="2">
    <source>
        <dbReference type="PROSITE" id="PS50887"/>
    </source>
</evidence>
<dbReference type="InterPro" id="IPR000160">
    <property type="entry name" value="GGDEF_dom"/>
</dbReference>
<dbReference type="InterPro" id="IPR052155">
    <property type="entry name" value="Biofilm_reg_signaling"/>
</dbReference>
<dbReference type="EMBL" id="JBHRXV010000003">
    <property type="protein sequence ID" value="MFC3711803.1"/>
    <property type="molecule type" value="Genomic_DNA"/>
</dbReference>
<dbReference type="Pfam" id="PF00990">
    <property type="entry name" value="GGDEF"/>
    <property type="match status" value="1"/>
</dbReference>
<dbReference type="SUPFAM" id="SSF55073">
    <property type="entry name" value="Nucleotide cyclase"/>
    <property type="match status" value="1"/>
</dbReference>
<dbReference type="InterPro" id="IPR043128">
    <property type="entry name" value="Rev_trsase/Diguanyl_cyclase"/>
</dbReference>
<reference evidence="4" key="1">
    <citation type="journal article" date="2019" name="Int. J. Syst. Evol. Microbiol.">
        <title>The Global Catalogue of Microorganisms (GCM) 10K type strain sequencing project: providing services to taxonomists for standard genome sequencing and annotation.</title>
        <authorList>
            <consortium name="The Broad Institute Genomics Platform"/>
            <consortium name="The Broad Institute Genome Sequencing Center for Infectious Disease"/>
            <person name="Wu L."/>
            <person name="Ma J."/>
        </authorList>
    </citation>
    <scope>NUCLEOTIDE SEQUENCE [LARGE SCALE GENOMIC DNA]</scope>
    <source>
        <strain evidence="4">KCTC 42644</strain>
    </source>
</reference>
<evidence type="ECO:0000313" key="4">
    <source>
        <dbReference type="Proteomes" id="UP001595615"/>
    </source>
</evidence>
<dbReference type="RefSeq" id="WP_380857433.1">
    <property type="nucleotide sequence ID" value="NZ_JBHRXV010000003.1"/>
</dbReference>
<dbReference type="SMART" id="SM00267">
    <property type="entry name" value="GGDEF"/>
    <property type="match status" value="1"/>
</dbReference>
<dbReference type="CDD" id="cd01949">
    <property type="entry name" value="GGDEF"/>
    <property type="match status" value="1"/>
</dbReference>
<dbReference type="Pfam" id="PF00563">
    <property type="entry name" value="EAL"/>
    <property type="match status" value="1"/>
</dbReference>
<sequence>MREEPQAILDALPYAAAIVQRGPNGPVCRAANLVLERWAAIGRNAAIGLPLVALRPFAEASALVVAIEEVLDGADPREVNWLGAVGVRDRHLSAHLARLPDEPARVMVTVRDRSPEMQAERSLRQTMLHDALTGLPNRVMFIEAAESAIEQASAGIAHKQHSAVLALDINRFKSINEGLGHLAGDELLISFARRLLPCIRGGDVLARLSGDEFAVLVRGIDTPDEALHVANRIHDALGTPFGIVERELFIGASIGIATTMTSSNFAEDLLRDAEFALNRAKATGIARTELYQPIAHDQAKSRFELEADLRHAIEREELRLYYQPLVDLRTGRVSGFEALARWQHPERGVVQPSEFIPLAEETGLIVPIGRWALNTACRQLAEWRTRLGRDDLMMAVNLSGGQLVRDDVVDAVTQALEAADLPGDRLKIELTESVIIDNPKRAGAILERLKALDVSIAMDDFGTGYSSLAYLQKLPIDVLKIDRSFVSNMFETEDSYKIVTAILGLAASLGMETVAEGIETVAQADRLTDLACHVGQGFLYAKPLSAADAETYLADEASA</sequence>
<dbReference type="NCBIfam" id="TIGR00254">
    <property type="entry name" value="GGDEF"/>
    <property type="match status" value="1"/>
</dbReference>